<comment type="cofactor">
    <cofactor evidence="1 10">
        <name>heme</name>
        <dbReference type="ChEBI" id="CHEBI:30413"/>
    </cofactor>
</comment>
<accession>A0AAD9W712</accession>
<dbReference type="InterPro" id="IPR020946">
    <property type="entry name" value="Flavin_mOase-like"/>
</dbReference>
<dbReference type="InterPro" id="IPR001128">
    <property type="entry name" value="Cyt_P450"/>
</dbReference>
<evidence type="ECO:0000256" key="6">
    <source>
        <dbReference type="ARBA" id="ARBA00022827"/>
    </source>
</evidence>
<evidence type="ECO:0000256" key="8">
    <source>
        <dbReference type="ARBA" id="ARBA00023004"/>
    </source>
</evidence>
<reference evidence="13" key="1">
    <citation type="submission" date="2023-06" db="EMBL/GenBank/DDBJ databases">
        <authorList>
            <person name="Noh H."/>
        </authorList>
    </citation>
    <scope>NUCLEOTIDE SEQUENCE</scope>
    <source>
        <strain evidence="13">DUCC20226</strain>
    </source>
</reference>
<feature type="region of interest" description="Disordered" evidence="11">
    <location>
        <begin position="245"/>
        <end position="265"/>
    </location>
</feature>
<evidence type="ECO:0000256" key="4">
    <source>
        <dbReference type="ARBA" id="ARBA00022630"/>
    </source>
</evidence>
<comment type="caution">
    <text evidence="13">The sequence shown here is derived from an EMBL/GenBank/DDBJ whole genome shotgun (WGS) entry which is preliminary data.</text>
</comment>
<dbReference type="EMBL" id="JAUJFL010000002">
    <property type="protein sequence ID" value="KAK2610193.1"/>
    <property type="molecule type" value="Genomic_DNA"/>
</dbReference>
<keyword evidence="12" id="KW-1133">Transmembrane helix</keyword>
<proteinExistence type="inferred from homology"/>
<dbReference type="InterPro" id="IPR036188">
    <property type="entry name" value="FAD/NAD-bd_sf"/>
</dbReference>
<dbReference type="InterPro" id="IPR050121">
    <property type="entry name" value="Cytochrome_P450_monoxygenase"/>
</dbReference>
<keyword evidence="9" id="KW-0503">Monooxygenase</keyword>
<feature type="transmembrane region" description="Helical" evidence="12">
    <location>
        <begin position="608"/>
        <end position="633"/>
    </location>
</feature>
<evidence type="ECO:0000256" key="9">
    <source>
        <dbReference type="ARBA" id="ARBA00023033"/>
    </source>
</evidence>
<feature type="transmembrane region" description="Helical" evidence="12">
    <location>
        <begin position="654"/>
        <end position="677"/>
    </location>
</feature>
<dbReference type="Gene3D" id="3.50.50.60">
    <property type="entry name" value="FAD/NAD(P)-binding domain"/>
    <property type="match status" value="1"/>
</dbReference>
<dbReference type="GO" id="GO:0050661">
    <property type="term" value="F:NADP binding"/>
    <property type="evidence" value="ECO:0007669"/>
    <property type="project" value="InterPro"/>
</dbReference>
<dbReference type="InterPro" id="IPR002401">
    <property type="entry name" value="Cyt_P450_E_grp-I"/>
</dbReference>
<dbReference type="PROSITE" id="PS00086">
    <property type="entry name" value="CYTOCHROME_P450"/>
    <property type="match status" value="1"/>
</dbReference>
<dbReference type="PRINTS" id="PR00385">
    <property type="entry name" value="P450"/>
</dbReference>
<evidence type="ECO:0000313" key="14">
    <source>
        <dbReference type="Proteomes" id="UP001265746"/>
    </source>
</evidence>
<dbReference type="PANTHER" id="PTHR24305">
    <property type="entry name" value="CYTOCHROME P450"/>
    <property type="match status" value="1"/>
</dbReference>
<evidence type="ECO:0000256" key="12">
    <source>
        <dbReference type="SAM" id="Phobius"/>
    </source>
</evidence>
<protein>
    <submittedName>
        <fullName evidence="13">Uncharacterized protein</fullName>
    </submittedName>
</protein>
<evidence type="ECO:0000313" key="13">
    <source>
        <dbReference type="EMBL" id="KAK2610193.1"/>
    </source>
</evidence>
<keyword evidence="14" id="KW-1185">Reference proteome</keyword>
<evidence type="ECO:0000256" key="3">
    <source>
        <dbReference type="ARBA" id="ARBA00022617"/>
    </source>
</evidence>
<dbReference type="SUPFAM" id="SSF48264">
    <property type="entry name" value="Cytochrome P450"/>
    <property type="match status" value="1"/>
</dbReference>
<dbReference type="PANTHER" id="PTHR24305:SF230">
    <property type="entry name" value="P450, PUTATIVE (EUROFUNG)-RELATED"/>
    <property type="match status" value="1"/>
</dbReference>
<dbReference type="Gene3D" id="1.10.630.10">
    <property type="entry name" value="Cytochrome P450"/>
    <property type="match status" value="1"/>
</dbReference>
<dbReference type="InterPro" id="IPR036396">
    <property type="entry name" value="Cyt_P450_sf"/>
</dbReference>
<evidence type="ECO:0000256" key="1">
    <source>
        <dbReference type="ARBA" id="ARBA00001971"/>
    </source>
</evidence>
<keyword evidence="6" id="KW-0274">FAD</keyword>
<evidence type="ECO:0000256" key="11">
    <source>
        <dbReference type="SAM" id="MobiDB-lite"/>
    </source>
</evidence>
<evidence type="ECO:0000256" key="2">
    <source>
        <dbReference type="ARBA" id="ARBA00010617"/>
    </source>
</evidence>
<dbReference type="AlphaFoldDB" id="A0AAD9W712"/>
<dbReference type="PRINTS" id="PR00463">
    <property type="entry name" value="EP450I"/>
</dbReference>
<keyword evidence="4" id="KW-0285">Flavoprotein</keyword>
<organism evidence="13 14">
    <name type="scientific">Phomopsis amygdali</name>
    <name type="common">Fusicoccum amygdali</name>
    <dbReference type="NCBI Taxonomy" id="1214568"/>
    <lineage>
        <taxon>Eukaryota</taxon>
        <taxon>Fungi</taxon>
        <taxon>Dikarya</taxon>
        <taxon>Ascomycota</taxon>
        <taxon>Pezizomycotina</taxon>
        <taxon>Sordariomycetes</taxon>
        <taxon>Sordariomycetidae</taxon>
        <taxon>Diaporthales</taxon>
        <taxon>Diaporthaceae</taxon>
        <taxon>Diaporthe</taxon>
    </lineage>
</organism>
<feature type="binding site" description="axial binding residue" evidence="10">
    <location>
        <position position="1098"/>
    </location>
    <ligand>
        <name>heme</name>
        <dbReference type="ChEBI" id="CHEBI:30413"/>
    </ligand>
    <ligandPart>
        <name>Fe</name>
        <dbReference type="ChEBI" id="CHEBI:18248"/>
    </ligandPart>
</feature>
<dbReference type="SUPFAM" id="SSF51905">
    <property type="entry name" value="FAD/NAD(P)-binding domain"/>
    <property type="match status" value="1"/>
</dbReference>
<comment type="similarity">
    <text evidence="2">Belongs to the cytochrome P450 family.</text>
</comment>
<evidence type="ECO:0000256" key="7">
    <source>
        <dbReference type="ARBA" id="ARBA00023002"/>
    </source>
</evidence>
<evidence type="ECO:0000256" key="10">
    <source>
        <dbReference type="PIRSR" id="PIRSR602401-1"/>
    </source>
</evidence>
<keyword evidence="8 10" id="KW-0408">Iron</keyword>
<dbReference type="Pfam" id="PF00743">
    <property type="entry name" value="FMO-like"/>
    <property type="match status" value="2"/>
</dbReference>
<sequence>MVLKVAVIGGGPSGLVTLKYLLEARKFFTGANIEAHLFEKAEDVGGIFSYRVYEDAELVSSKYLTTFSDFRVPEHEKDFLTPKRYVEYLKSYATRFALWDHIHLSTKVTSIRPDPTSTSQHVLTTSDAQGQVLVEHKYHAVAICSGLNQDPFIPDISGLNASLFTSDEKGQNQNPLYKPCVSNHPGIETLHAADFKTRSQFGTDKTILILGVGETAMDIAHLAITSPTKRVILCHRDGFHHAPKIIPQPYRAGGRSGGPDPNNPNKPLDCATASLFDTAYVPQVVQHGPWQWAVYDSFVTNMGWMISGTRVGFDQWVGGVSSKRLHTDSLLICKSDKAMPYISEQYRSNSRLNRWRTWLLNMELRPTGGKKIDLAPWPTHVDEEGVVHFERNERPESEKMRREKGIKPDIVIFATGYKQSFPFVPNAEAYPSLDASVTRGIFRDIDDGIAYIGFVRPAFGAIPPLAELQAQHWIYHLITSSKYRTYLSPSFKPPQRSHDAVEQYEMSYKLNCRDKDHDLAATKRGVDQESYAYQLALDMGSAPTWIHILRTFGREVFFTWALGPNFPTKFRIVGPWANEDTPHEAARLMRADGELGKLVGRTGGAVFFFTYTLIPLIIFAPISIFINTLNWLLMTQRSEGRSFLIMDRLPTHASGATIWALAALLIFSVLRCLYNVFLHPLRNFPGPLKNRASGLPNVVSMLRGKWTAELLPLVEKYGPVVRIRPDELLFTHPDAWKDIYSHQNGAVVKGEEFGKFELFYQTRGVTPSLLGETRGNHALIRRQLSHGFSDRTLRDQESIVKGYVDLLIQQLRERCIPVNKTDSEKEKLLPSKTAFDLRHWYNFTTFDIIGDMAFGEPFGSLETGQESELVKNIERGLASQPIGTAMKLLGLGRMISWIAGRNSKFRRINGQKTAEKLRRRMGLNVERPDLIEPLLRKQEELNMPFERLRANAGLLVIAGSETTATLLSGVTYLLLTNAECLRKVTEEVRSAFKSEHEITFSSVQNLSYMLACLREALRCYPPVAGPLPRVVPKGGANVAGYFVPENTVVSVAQWPMNHSARNFSEPFSFKPERFLAPESFPGDILEAVQPFSMGPRDCIGKNLAYSEMRTILARLLFNFDIELVDPKKDWLDQKVFFLWTKLPLNVYLTPVR</sequence>
<dbReference type="Proteomes" id="UP001265746">
    <property type="component" value="Unassembled WGS sequence"/>
</dbReference>
<keyword evidence="3 10" id="KW-0349">Heme</keyword>
<gene>
    <name evidence="13" type="ORF">N8I77_003645</name>
</gene>
<dbReference type="GO" id="GO:0020037">
    <property type="term" value="F:heme binding"/>
    <property type="evidence" value="ECO:0007669"/>
    <property type="project" value="InterPro"/>
</dbReference>
<keyword evidence="5 10" id="KW-0479">Metal-binding</keyword>
<evidence type="ECO:0000256" key="5">
    <source>
        <dbReference type="ARBA" id="ARBA00022723"/>
    </source>
</evidence>
<keyword evidence="12" id="KW-0472">Membrane</keyword>
<name>A0AAD9W712_PHOAM</name>
<keyword evidence="7" id="KW-0560">Oxidoreductase</keyword>
<dbReference type="Pfam" id="PF00067">
    <property type="entry name" value="p450"/>
    <property type="match status" value="1"/>
</dbReference>
<keyword evidence="12" id="KW-0812">Transmembrane</keyword>
<dbReference type="CDD" id="cd11058">
    <property type="entry name" value="CYP60B-like"/>
    <property type="match status" value="1"/>
</dbReference>
<dbReference type="GO" id="GO:0004499">
    <property type="term" value="F:N,N-dimethylaniline monooxygenase activity"/>
    <property type="evidence" value="ECO:0007669"/>
    <property type="project" value="InterPro"/>
</dbReference>
<dbReference type="GO" id="GO:0050660">
    <property type="term" value="F:flavin adenine dinucleotide binding"/>
    <property type="evidence" value="ECO:0007669"/>
    <property type="project" value="InterPro"/>
</dbReference>
<dbReference type="InterPro" id="IPR017972">
    <property type="entry name" value="Cyt_P450_CS"/>
</dbReference>
<dbReference type="GO" id="GO:0005506">
    <property type="term" value="F:iron ion binding"/>
    <property type="evidence" value="ECO:0007669"/>
    <property type="project" value="InterPro"/>
</dbReference>